<feature type="domain" description="Transglycosylase SLT" evidence="2">
    <location>
        <begin position="86"/>
        <end position="175"/>
    </location>
</feature>
<accession>A0ABY7M551</accession>
<protein>
    <submittedName>
        <fullName evidence="3">Transglycosylase SLT domain-containing protein</fullName>
    </submittedName>
</protein>
<dbReference type="RefSeq" id="WP_270056181.1">
    <property type="nucleotide sequence ID" value="NZ_CP115149.1"/>
</dbReference>
<gene>
    <name evidence="3" type="ORF">O0235_12860</name>
</gene>
<sequence length="209" mass="21832">MAIDPLAAGAPSPLHVGLPAAGQHARALREGSFARALEAASAEPPPAGPRASRPGTAAASRAFEPHTPIVSAQESADPDRWDGLLNRLGQKYGVPPLFLKAVMLIESGGRPDAVGDGGHSVGLFQLHDQGYGHGMGDLRFDPEANADRAARGLAASWRKVQAAGYTGEYAVRAAYDDTFNPGGGFAYQGDALVRTYNRLLQQQGLPPLS</sequence>
<name>A0ABY7M551_9CHLR</name>
<organism evidence="3 4">
    <name type="scientific">Tepidiforma flava</name>
    <dbReference type="NCBI Taxonomy" id="3004094"/>
    <lineage>
        <taxon>Bacteria</taxon>
        <taxon>Bacillati</taxon>
        <taxon>Chloroflexota</taxon>
        <taxon>Tepidiformia</taxon>
        <taxon>Tepidiformales</taxon>
        <taxon>Tepidiformaceae</taxon>
        <taxon>Tepidiforma</taxon>
    </lineage>
</organism>
<evidence type="ECO:0000259" key="2">
    <source>
        <dbReference type="Pfam" id="PF01464"/>
    </source>
</evidence>
<dbReference type="SUPFAM" id="SSF53955">
    <property type="entry name" value="Lysozyme-like"/>
    <property type="match status" value="1"/>
</dbReference>
<dbReference type="Gene3D" id="1.10.530.10">
    <property type="match status" value="1"/>
</dbReference>
<keyword evidence="4" id="KW-1185">Reference proteome</keyword>
<evidence type="ECO:0000256" key="1">
    <source>
        <dbReference type="SAM" id="MobiDB-lite"/>
    </source>
</evidence>
<dbReference type="Proteomes" id="UP001212803">
    <property type="component" value="Chromosome"/>
</dbReference>
<dbReference type="InterPro" id="IPR023346">
    <property type="entry name" value="Lysozyme-like_dom_sf"/>
</dbReference>
<dbReference type="EMBL" id="CP115149">
    <property type="protein sequence ID" value="WBL35656.1"/>
    <property type="molecule type" value="Genomic_DNA"/>
</dbReference>
<evidence type="ECO:0000313" key="4">
    <source>
        <dbReference type="Proteomes" id="UP001212803"/>
    </source>
</evidence>
<dbReference type="Pfam" id="PF01464">
    <property type="entry name" value="SLT"/>
    <property type="match status" value="1"/>
</dbReference>
<dbReference type="InterPro" id="IPR008258">
    <property type="entry name" value="Transglycosylase_SLT_dom_1"/>
</dbReference>
<feature type="region of interest" description="Disordered" evidence="1">
    <location>
        <begin position="37"/>
        <end position="62"/>
    </location>
</feature>
<reference evidence="3 4" key="1">
    <citation type="journal article" date="2023" name="ISME J.">
        <title>Thermophilic Dehalococcoidia with unusual traits shed light on an unexpected past.</title>
        <authorList>
            <person name="Palmer M."/>
            <person name="Covington J.K."/>
            <person name="Zhou E.M."/>
            <person name="Thomas S.C."/>
            <person name="Habib N."/>
            <person name="Seymour C.O."/>
            <person name="Lai D."/>
            <person name="Johnston J."/>
            <person name="Hashimi A."/>
            <person name="Jiao J.Y."/>
            <person name="Muok A.R."/>
            <person name="Liu L."/>
            <person name="Xian W.D."/>
            <person name="Zhi X.Y."/>
            <person name="Li M.M."/>
            <person name="Silva L.P."/>
            <person name="Bowen B.P."/>
            <person name="Louie K."/>
            <person name="Briegel A."/>
            <person name="Pett-Ridge J."/>
            <person name="Weber P.K."/>
            <person name="Tocheva E.I."/>
            <person name="Woyke T."/>
            <person name="Northen T.R."/>
            <person name="Mayali X."/>
            <person name="Li W.J."/>
            <person name="Hedlund B.P."/>
        </authorList>
    </citation>
    <scope>NUCLEOTIDE SEQUENCE [LARGE SCALE GENOMIC DNA]</scope>
    <source>
        <strain evidence="3 4">YIM 72310</strain>
    </source>
</reference>
<evidence type="ECO:0000313" key="3">
    <source>
        <dbReference type="EMBL" id="WBL35656.1"/>
    </source>
</evidence>
<proteinExistence type="predicted"/>
<feature type="compositionally biased region" description="Low complexity" evidence="1">
    <location>
        <begin position="49"/>
        <end position="62"/>
    </location>
</feature>